<feature type="transmembrane region" description="Helical" evidence="10">
    <location>
        <begin position="53"/>
        <end position="72"/>
    </location>
</feature>
<dbReference type="PANTHER" id="PTHR10906">
    <property type="entry name" value="SECY/SEC61-ALPHA FAMILY MEMBER"/>
    <property type="match status" value="1"/>
</dbReference>
<dbReference type="InterPro" id="IPR026593">
    <property type="entry name" value="SecY"/>
</dbReference>
<feature type="transmembrane region" description="Helical" evidence="10">
    <location>
        <begin position="115"/>
        <end position="132"/>
    </location>
</feature>
<comment type="subunit">
    <text evidence="10">Component of the Sec protein translocase complex. Heterotrimer consisting of SecY, SecE and SecG subunits. The heterotrimers can form oligomers, although 1 heterotrimer is thought to be able to translocate proteins. Interacts with the ribosome. Interacts with SecDF, and other proteins may be involved. Interacts with SecA.</text>
</comment>
<accession>A0A9D1MVM1</accession>
<evidence type="ECO:0000256" key="4">
    <source>
        <dbReference type="ARBA" id="ARBA00022692"/>
    </source>
</evidence>
<dbReference type="SUPFAM" id="SSF103491">
    <property type="entry name" value="Preprotein translocase SecY subunit"/>
    <property type="match status" value="1"/>
</dbReference>
<evidence type="ECO:0000256" key="8">
    <source>
        <dbReference type="ARBA" id="ARBA00023136"/>
    </source>
</evidence>
<feature type="transmembrane region" description="Helical" evidence="10">
    <location>
        <begin position="181"/>
        <end position="202"/>
    </location>
</feature>
<keyword evidence="8 10" id="KW-0472">Membrane</keyword>
<sequence length="449" mass="50216">MIKTFINAWKVREIRNKILFTCFIVLIFRIGSMIPVPFLNIVDEIDIGKGNTILTYLSLMTGSAFNYGTIFAMSITPYINAQIIIQLLAVAIPALERLRKEGEEGRRKLSAITRYLAVSLGLLQSLAYFFFLRANGYLMTDASGNAFSGFDAVFQALVIIAVLTAGTSVIMWLGEQISIQGIGNGISIILFAGIVSRFPTLIEQLFQYLDTGRLVYKFLVPLVIVLFLCMIVYIVFMDNSERRLPIQYAKRVVGRKMMGGQSTHMPIKVNMSGVLPVIFASSILSLPATVQMFISADKYEGTFWESFFNAFQSDSWWYALMYFLLIIFFAYFYSTIQYNPIEMANNLRKNNGAIPGIRPGRPTSDYIFRVLSRLTLIGAIMLSVVALFPIVYSLICDLAIPPLTEGGNDGGMSISLGGTSIIIMCGVALETVRQLESQMMMRHYKGFLD</sequence>
<keyword evidence="5 10" id="KW-0653">Protein transport</keyword>
<feature type="transmembrane region" description="Helical" evidence="10">
    <location>
        <begin position="412"/>
        <end position="432"/>
    </location>
</feature>
<dbReference type="EMBL" id="DVNM01000045">
    <property type="protein sequence ID" value="HIU69941.1"/>
    <property type="molecule type" value="Genomic_DNA"/>
</dbReference>
<feature type="transmembrane region" description="Helical" evidence="10">
    <location>
        <begin position="214"/>
        <end position="236"/>
    </location>
</feature>
<evidence type="ECO:0000256" key="13">
    <source>
        <dbReference type="RuleBase" id="RU004349"/>
    </source>
</evidence>
<evidence type="ECO:0000256" key="12">
    <source>
        <dbReference type="RuleBase" id="RU003484"/>
    </source>
</evidence>
<dbReference type="PROSITE" id="PS00755">
    <property type="entry name" value="SECY_1"/>
    <property type="match status" value="1"/>
</dbReference>
<keyword evidence="7 10" id="KW-0811">Translocation</keyword>
<evidence type="ECO:0000256" key="2">
    <source>
        <dbReference type="ARBA" id="ARBA00005751"/>
    </source>
</evidence>
<keyword evidence="3 10" id="KW-0813">Transport</keyword>
<comment type="similarity">
    <text evidence="2 10 13">Belongs to the SecY/SEC61-alpha family.</text>
</comment>
<keyword evidence="10" id="KW-1003">Cell membrane</keyword>
<proteinExistence type="inferred from homology"/>
<evidence type="ECO:0000256" key="10">
    <source>
        <dbReference type="HAMAP-Rule" id="MF_01465"/>
    </source>
</evidence>
<evidence type="ECO:0000256" key="9">
    <source>
        <dbReference type="ARBA" id="ARBA00039733"/>
    </source>
</evidence>
<dbReference type="GO" id="GO:0006605">
    <property type="term" value="P:protein targeting"/>
    <property type="evidence" value="ECO:0007669"/>
    <property type="project" value="UniProtKB-UniRule"/>
</dbReference>
<dbReference type="GO" id="GO:0065002">
    <property type="term" value="P:intracellular protein transmembrane transport"/>
    <property type="evidence" value="ECO:0007669"/>
    <property type="project" value="UniProtKB-UniRule"/>
</dbReference>
<evidence type="ECO:0000256" key="6">
    <source>
        <dbReference type="ARBA" id="ARBA00022989"/>
    </source>
</evidence>
<dbReference type="FunFam" id="1.10.3370.10:FF:000001">
    <property type="entry name" value="Preprotein translocase subunit SecY"/>
    <property type="match status" value="1"/>
</dbReference>
<dbReference type="Pfam" id="PF00344">
    <property type="entry name" value="SecY"/>
    <property type="match status" value="1"/>
</dbReference>
<keyword evidence="6 10" id="KW-1133">Transmembrane helix</keyword>
<dbReference type="Gene3D" id="1.10.3370.10">
    <property type="entry name" value="SecY subunit domain"/>
    <property type="match status" value="1"/>
</dbReference>
<feature type="transmembrane region" description="Helical" evidence="10">
    <location>
        <begin position="370"/>
        <end position="392"/>
    </location>
</feature>
<evidence type="ECO:0000256" key="11">
    <source>
        <dbReference type="RuleBase" id="RU000537"/>
    </source>
</evidence>
<dbReference type="HAMAP" id="MF_01465">
    <property type="entry name" value="SecY"/>
    <property type="match status" value="1"/>
</dbReference>
<evidence type="ECO:0000256" key="1">
    <source>
        <dbReference type="ARBA" id="ARBA00004141"/>
    </source>
</evidence>
<dbReference type="AlphaFoldDB" id="A0A9D1MVM1"/>
<evidence type="ECO:0000256" key="7">
    <source>
        <dbReference type="ARBA" id="ARBA00023010"/>
    </source>
</evidence>
<evidence type="ECO:0000256" key="5">
    <source>
        <dbReference type="ARBA" id="ARBA00022927"/>
    </source>
</evidence>
<dbReference type="NCBIfam" id="TIGR00967">
    <property type="entry name" value="3a0501s007"/>
    <property type="match status" value="1"/>
</dbReference>
<dbReference type="PRINTS" id="PR00303">
    <property type="entry name" value="SECYTRNLCASE"/>
</dbReference>
<dbReference type="InterPro" id="IPR023201">
    <property type="entry name" value="SecY_dom_sf"/>
</dbReference>
<dbReference type="PIRSF" id="PIRSF004557">
    <property type="entry name" value="SecY"/>
    <property type="match status" value="1"/>
</dbReference>
<dbReference type="InterPro" id="IPR030659">
    <property type="entry name" value="SecY_CS"/>
</dbReference>
<feature type="transmembrane region" description="Helical" evidence="10">
    <location>
        <begin position="274"/>
        <end position="296"/>
    </location>
</feature>
<comment type="subcellular location">
    <subcellularLocation>
        <location evidence="10">Cell membrane</location>
        <topology evidence="10">Multi-pass membrane protein</topology>
    </subcellularLocation>
    <subcellularLocation>
        <location evidence="1 12">Membrane</location>
        <topology evidence="1 12">Multi-pass membrane protein</topology>
    </subcellularLocation>
</comment>
<reference evidence="14" key="1">
    <citation type="submission" date="2020-10" db="EMBL/GenBank/DDBJ databases">
        <authorList>
            <person name="Gilroy R."/>
        </authorList>
    </citation>
    <scope>NUCLEOTIDE SEQUENCE</scope>
    <source>
        <strain evidence="14">CHK176-6737</strain>
    </source>
</reference>
<evidence type="ECO:0000256" key="3">
    <source>
        <dbReference type="ARBA" id="ARBA00022448"/>
    </source>
</evidence>
<feature type="transmembrane region" description="Helical" evidence="10">
    <location>
        <begin position="152"/>
        <end position="174"/>
    </location>
</feature>
<dbReference type="GO" id="GO:0043952">
    <property type="term" value="P:protein transport by the Sec complex"/>
    <property type="evidence" value="ECO:0007669"/>
    <property type="project" value="UniProtKB-UniRule"/>
</dbReference>
<reference evidence="14" key="2">
    <citation type="journal article" date="2021" name="PeerJ">
        <title>Extensive microbial diversity within the chicken gut microbiome revealed by metagenomics and culture.</title>
        <authorList>
            <person name="Gilroy R."/>
            <person name="Ravi A."/>
            <person name="Getino M."/>
            <person name="Pursley I."/>
            <person name="Horton D.L."/>
            <person name="Alikhan N.F."/>
            <person name="Baker D."/>
            <person name="Gharbi K."/>
            <person name="Hall N."/>
            <person name="Watson M."/>
            <person name="Adriaenssens E.M."/>
            <person name="Foster-Nyarko E."/>
            <person name="Jarju S."/>
            <person name="Secka A."/>
            <person name="Antonio M."/>
            <person name="Oren A."/>
            <person name="Chaudhuri R.R."/>
            <person name="La Ragione R."/>
            <person name="Hildebrand F."/>
            <person name="Pallen M.J."/>
        </authorList>
    </citation>
    <scope>NUCLEOTIDE SEQUENCE</scope>
    <source>
        <strain evidence="14">CHK176-6737</strain>
    </source>
</reference>
<comment type="caution">
    <text evidence="14">The sequence shown here is derived from an EMBL/GenBank/DDBJ whole genome shotgun (WGS) entry which is preliminary data.</text>
</comment>
<protein>
    <recommendedName>
        <fullName evidence="9 10">Protein translocase subunit SecY</fullName>
    </recommendedName>
</protein>
<evidence type="ECO:0000313" key="14">
    <source>
        <dbReference type="EMBL" id="HIU69941.1"/>
    </source>
</evidence>
<name>A0A9D1MVM1_9FIRM</name>
<organism evidence="14 15">
    <name type="scientific">Candidatus Scybalenecus merdavium</name>
    <dbReference type="NCBI Taxonomy" id="2840939"/>
    <lineage>
        <taxon>Bacteria</taxon>
        <taxon>Bacillati</taxon>
        <taxon>Bacillota</taxon>
        <taxon>Clostridia</taxon>
        <taxon>Eubacteriales</taxon>
        <taxon>Oscillospiraceae</taxon>
        <taxon>Oscillospiraceae incertae sedis</taxon>
        <taxon>Candidatus Scybalenecus</taxon>
    </lineage>
</organism>
<gene>
    <name evidence="10 14" type="primary">secY</name>
    <name evidence="14" type="ORF">IAD23_08295</name>
</gene>
<dbReference type="InterPro" id="IPR002208">
    <property type="entry name" value="SecY/SEC61-alpha"/>
</dbReference>
<keyword evidence="4 10" id="KW-0812">Transmembrane</keyword>
<dbReference type="GO" id="GO:0005886">
    <property type="term" value="C:plasma membrane"/>
    <property type="evidence" value="ECO:0007669"/>
    <property type="project" value="UniProtKB-SubCell"/>
</dbReference>
<evidence type="ECO:0000313" key="15">
    <source>
        <dbReference type="Proteomes" id="UP000824125"/>
    </source>
</evidence>
<dbReference type="Proteomes" id="UP000824125">
    <property type="component" value="Unassembled WGS sequence"/>
</dbReference>
<feature type="transmembrane region" description="Helical" evidence="10">
    <location>
        <begin position="316"/>
        <end position="333"/>
    </location>
</feature>
<feature type="transmembrane region" description="Helical" evidence="10">
    <location>
        <begin position="18"/>
        <end position="41"/>
    </location>
</feature>
<dbReference type="PROSITE" id="PS00756">
    <property type="entry name" value="SECY_2"/>
    <property type="match status" value="1"/>
</dbReference>
<comment type="function">
    <text evidence="10 11">The central subunit of the protein translocation channel SecYEG. Consists of two halves formed by TMs 1-5 and 6-10. These two domains form a lateral gate at the front which open onto the bilayer between TMs 2 and 7, and are clamped together by SecE at the back. The channel is closed by both a pore ring composed of hydrophobic SecY resides and a short helix (helix 2A) on the extracellular side of the membrane which forms a plug. The plug probably moves laterally to allow the channel to open. The ring and the pore may move independently.</text>
</comment>